<dbReference type="Proteomes" id="UP000510686">
    <property type="component" value="Chromosome 3"/>
</dbReference>
<name>A0A7D5Z213_9HYPO</name>
<dbReference type="OrthoDB" id="5404599at2759"/>
<keyword evidence="4" id="KW-1185">Reference proteome</keyword>
<dbReference type="InterPro" id="IPR051678">
    <property type="entry name" value="AGP_Transferase"/>
</dbReference>
<gene>
    <name evidence="3" type="ORF">G6M90_00g054900</name>
</gene>
<sequence length="449" mass="49469">MAAKRADELRIDIASLPDIAQAEMDFRDTSFFRSGDPSLQLPSPASIIQQFGDQGACVVKLEHLNLAVKIGGSDYLRLEEAQTMRAIRQVFADNEVPVPEVFGWRKYGDDNFIYMSLMLGQTLREAWPTLTNEDKTLICGDLSRVVKELRRLGQGSSSRSIASINGGTVQDKFFKLDYEEGPFQTIKSFNNWLLAAATRQRPGPNGVTGPYREYLPDTGEIYFTHGDLTLGNIIISDGPGPRRIAGIIDWEQAGWYPEYWEYFCGFQPSHGAKLVDDSVCTDKCSGDDSASCGGGSAFSLYGDVQFLSAPGYLAGLTFDWCYEFDEAQYTGPKYADATRMTVNSCADFCVGKHGKNGMALDKDNNCCEFLTQITAPILIRISAYVPEPTLSTTAIILAPETNANRVVGEEAEKPMYRIGFSIPSAMACRSGMDKESGDGEETARDPIWN</sequence>
<dbReference type="PANTHER" id="PTHR21310">
    <property type="entry name" value="AMINOGLYCOSIDE PHOSPHOTRANSFERASE-RELATED-RELATED"/>
    <property type="match status" value="1"/>
</dbReference>
<organism evidence="3 4">
    <name type="scientific">Metarhizium brunneum</name>
    <dbReference type="NCBI Taxonomy" id="500148"/>
    <lineage>
        <taxon>Eukaryota</taxon>
        <taxon>Fungi</taxon>
        <taxon>Dikarya</taxon>
        <taxon>Ascomycota</taxon>
        <taxon>Pezizomycotina</taxon>
        <taxon>Sordariomycetes</taxon>
        <taxon>Hypocreomycetidae</taxon>
        <taxon>Hypocreales</taxon>
        <taxon>Clavicipitaceae</taxon>
        <taxon>Metarhizium</taxon>
    </lineage>
</organism>
<proteinExistence type="predicted"/>
<dbReference type="AlphaFoldDB" id="A0A7D5Z213"/>
<protein>
    <recommendedName>
        <fullName evidence="2">Aminoglycoside phosphotransferase domain-containing protein</fullName>
    </recommendedName>
</protein>
<dbReference type="InterPro" id="IPR011009">
    <property type="entry name" value="Kinase-like_dom_sf"/>
</dbReference>
<dbReference type="KEGG" id="mbrn:26246222"/>
<evidence type="ECO:0000256" key="1">
    <source>
        <dbReference type="SAM" id="MobiDB-lite"/>
    </source>
</evidence>
<dbReference type="PANTHER" id="PTHR21310:SF54">
    <property type="entry name" value="AMINOGLYCOSIDE PHOSPHOTRANSFERASE DOMAIN-CONTAINING PROTEIN"/>
    <property type="match status" value="1"/>
</dbReference>
<dbReference type="Pfam" id="PF01636">
    <property type="entry name" value="APH"/>
    <property type="match status" value="1"/>
</dbReference>
<dbReference type="RefSeq" id="XP_065986711.1">
    <property type="nucleotide sequence ID" value="XM_066130592.1"/>
</dbReference>
<feature type="compositionally biased region" description="Basic and acidic residues" evidence="1">
    <location>
        <begin position="431"/>
        <end position="449"/>
    </location>
</feature>
<dbReference type="GeneID" id="26246222"/>
<evidence type="ECO:0000313" key="3">
    <source>
        <dbReference type="EMBL" id="QLI68963.1"/>
    </source>
</evidence>
<dbReference type="Gene3D" id="3.90.1200.10">
    <property type="match status" value="1"/>
</dbReference>
<reference evidence="3 4" key="1">
    <citation type="submission" date="2020-07" db="EMBL/GenBank/DDBJ databases">
        <title>Telomere length de novo assembly of all 7 chromosomes of the fungus, Metarhizium brunneum, using a novel assembly pipeline.</title>
        <authorList>
            <person name="Saud z."/>
            <person name="Kortsinoglou A."/>
            <person name="Kouvelis V.N."/>
            <person name="Butt T.M."/>
        </authorList>
    </citation>
    <scope>NUCLEOTIDE SEQUENCE [LARGE SCALE GENOMIC DNA]</scope>
    <source>
        <strain evidence="3 4">4556</strain>
    </source>
</reference>
<dbReference type="InterPro" id="IPR002575">
    <property type="entry name" value="Aminoglycoside_PTrfase"/>
</dbReference>
<dbReference type="SUPFAM" id="SSF56112">
    <property type="entry name" value="Protein kinase-like (PK-like)"/>
    <property type="match status" value="1"/>
</dbReference>
<dbReference type="EMBL" id="CP058934">
    <property type="protein sequence ID" value="QLI68963.1"/>
    <property type="molecule type" value="Genomic_DNA"/>
</dbReference>
<feature type="domain" description="Aminoglycoside phosphotransferase" evidence="2">
    <location>
        <begin position="78"/>
        <end position="259"/>
    </location>
</feature>
<evidence type="ECO:0000313" key="4">
    <source>
        <dbReference type="Proteomes" id="UP000510686"/>
    </source>
</evidence>
<feature type="region of interest" description="Disordered" evidence="1">
    <location>
        <begin position="429"/>
        <end position="449"/>
    </location>
</feature>
<dbReference type="CDD" id="cd05120">
    <property type="entry name" value="APH_ChoK_like"/>
    <property type="match status" value="1"/>
</dbReference>
<evidence type="ECO:0000259" key="2">
    <source>
        <dbReference type="Pfam" id="PF01636"/>
    </source>
</evidence>
<accession>A0A7D5Z213</accession>